<dbReference type="RefSeq" id="XP_012650809.1">
    <property type="nucleotide sequence ID" value="XM_012795355.1"/>
</dbReference>
<feature type="transmembrane region" description="Helical" evidence="1">
    <location>
        <begin position="54"/>
        <end position="74"/>
    </location>
</feature>
<evidence type="ECO:0000313" key="2">
    <source>
        <dbReference type="EMBL" id="EWS76641.1"/>
    </source>
</evidence>
<dbReference type="Proteomes" id="UP000009168">
    <property type="component" value="Unassembled WGS sequence"/>
</dbReference>
<reference evidence="3" key="1">
    <citation type="journal article" date="2006" name="PLoS Biol.">
        <title>Macronuclear genome sequence of the ciliate Tetrahymena thermophila, a model eukaryote.</title>
        <authorList>
            <person name="Eisen J.A."/>
            <person name="Coyne R.S."/>
            <person name="Wu M."/>
            <person name="Wu D."/>
            <person name="Thiagarajan M."/>
            <person name="Wortman J.R."/>
            <person name="Badger J.H."/>
            <person name="Ren Q."/>
            <person name="Amedeo P."/>
            <person name="Jones K.M."/>
            <person name="Tallon L.J."/>
            <person name="Delcher A.L."/>
            <person name="Salzberg S.L."/>
            <person name="Silva J.C."/>
            <person name="Haas B.J."/>
            <person name="Majoros W.H."/>
            <person name="Farzad M."/>
            <person name="Carlton J.M."/>
            <person name="Smith R.K. Jr."/>
            <person name="Garg J."/>
            <person name="Pearlman R.E."/>
            <person name="Karrer K.M."/>
            <person name="Sun L."/>
            <person name="Manning G."/>
            <person name="Elde N.C."/>
            <person name="Turkewitz A.P."/>
            <person name="Asai D.J."/>
            <person name="Wilkes D.E."/>
            <person name="Wang Y."/>
            <person name="Cai H."/>
            <person name="Collins K."/>
            <person name="Stewart B.A."/>
            <person name="Lee S.R."/>
            <person name="Wilamowska K."/>
            <person name="Weinberg Z."/>
            <person name="Ruzzo W.L."/>
            <person name="Wloga D."/>
            <person name="Gaertig J."/>
            <person name="Frankel J."/>
            <person name="Tsao C.-C."/>
            <person name="Gorovsky M.A."/>
            <person name="Keeling P.J."/>
            <person name="Waller R.F."/>
            <person name="Patron N.J."/>
            <person name="Cherry J.M."/>
            <person name="Stover N.A."/>
            <person name="Krieger C.J."/>
            <person name="del Toro C."/>
            <person name="Ryder H.F."/>
            <person name="Williamson S.C."/>
            <person name="Barbeau R.A."/>
            <person name="Hamilton E.P."/>
            <person name="Orias E."/>
        </authorList>
    </citation>
    <scope>NUCLEOTIDE SEQUENCE [LARGE SCALE GENOMIC DNA]</scope>
    <source>
        <strain evidence="3">SB210</strain>
    </source>
</reference>
<keyword evidence="1" id="KW-1133">Transmembrane helix</keyword>
<dbReference type="AlphaFoldDB" id="W7XKL8"/>
<feature type="transmembrane region" description="Helical" evidence="1">
    <location>
        <begin position="24"/>
        <end position="42"/>
    </location>
</feature>
<dbReference type="GeneID" id="24437798"/>
<dbReference type="EMBL" id="GG662857">
    <property type="protein sequence ID" value="EWS76641.1"/>
    <property type="molecule type" value="Genomic_DNA"/>
</dbReference>
<keyword evidence="1" id="KW-0472">Membrane</keyword>
<dbReference type="InParanoid" id="W7XKL8"/>
<evidence type="ECO:0000256" key="1">
    <source>
        <dbReference type="SAM" id="Phobius"/>
    </source>
</evidence>
<proteinExistence type="predicted"/>
<gene>
    <name evidence="2" type="ORF">TTHERM_000198561</name>
</gene>
<organism evidence="2 3">
    <name type="scientific">Tetrahymena thermophila (strain SB210)</name>
    <dbReference type="NCBI Taxonomy" id="312017"/>
    <lineage>
        <taxon>Eukaryota</taxon>
        <taxon>Sar</taxon>
        <taxon>Alveolata</taxon>
        <taxon>Ciliophora</taxon>
        <taxon>Intramacronucleata</taxon>
        <taxon>Oligohymenophorea</taxon>
        <taxon>Hymenostomatida</taxon>
        <taxon>Tetrahymenina</taxon>
        <taxon>Tetrahymenidae</taxon>
        <taxon>Tetrahymena</taxon>
    </lineage>
</organism>
<accession>W7XKL8</accession>
<keyword evidence="3" id="KW-1185">Reference proteome</keyword>
<protein>
    <submittedName>
        <fullName evidence="2">Transmembrane protein, putative</fullName>
    </submittedName>
</protein>
<keyword evidence="1 2" id="KW-0812">Transmembrane</keyword>
<sequence>MVIVSVTKYAKIALAIKTLSALDVNTHFILIRIAIIVSKIVLVEHTKTLTWNAFLVLLNFAQAAHLLNAINAYLDTL</sequence>
<name>W7XKL8_TETTS</name>
<evidence type="ECO:0000313" key="3">
    <source>
        <dbReference type="Proteomes" id="UP000009168"/>
    </source>
</evidence>
<dbReference type="KEGG" id="tet:TTHERM_000198561"/>